<gene>
    <name evidence="1" type="ORF">ACAOBT_LOCUS8290</name>
</gene>
<accession>A0A9P0K7Y1</accession>
<protein>
    <submittedName>
        <fullName evidence="1">Uncharacterized protein</fullName>
    </submittedName>
</protein>
<name>A0A9P0K7Y1_ACAOB</name>
<dbReference type="EMBL" id="CAKOFQ010006761">
    <property type="protein sequence ID" value="CAH1969182.1"/>
    <property type="molecule type" value="Genomic_DNA"/>
</dbReference>
<proteinExistence type="predicted"/>
<sequence length="38" mass="4662">MVQWKLMAIILMQNMLGQVNKIKWYLEHVRESHTCFKL</sequence>
<dbReference type="AlphaFoldDB" id="A0A9P0K7Y1"/>
<comment type="caution">
    <text evidence="1">The sequence shown here is derived from an EMBL/GenBank/DDBJ whole genome shotgun (WGS) entry which is preliminary data.</text>
</comment>
<evidence type="ECO:0000313" key="1">
    <source>
        <dbReference type="EMBL" id="CAH1969182.1"/>
    </source>
</evidence>
<evidence type="ECO:0000313" key="2">
    <source>
        <dbReference type="Proteomes" id="UP001152888"/>
    </source>
</evidence>
<reference evidence="1" key="1">
    <citation type="submission" date="2022-03" db="EMBL/GenBank/DDBJ databases">
        <authorList>
            <person name="Sayadi A."/>
        </authorList>
    </citation>
    <scope>NUCLEOTIDE SEQUENCE</scope>
</reference>
<dbReference type="Proteomes" id="UP001152888">
    <property type="component" value="Unassembled WGS sequence"/>
</dbReference>
<organism evidence="1 2">
    <name type="scientific">Acanthoscelides obtectus</name>
    <name type="common">Bean weevil</name>
    <name type="synonym">Bruchus obtectus</name>
    <dbReference type="NCBI Taxonomy" id="200917"/>
    <lineage>
        <taxon>Eukaryota</taxon>
        <taxon>Metazoa</taxon>
        <taxon>Ecdysozoa</taxon>
        <taxon>Arthropoda</taxon>
        <taxon>Hexapoda</taxon>
        <taxon>Insecta</taxon>
        <taxon>Pterygota</taxon>
        <taxon>Neoptera</taxon>
        <taxon>Endopterygota</taxon>
        <taxon>Coleoptera</taxon>
        <taxon>Polyphaga</taxon>
        <taxon>Cucujiformia</taxon>
        <taxon>Chrysomeloidea</taxon>
        <taxon>Chrysomelidae</taxon>
        <taxon>Bruchinae</taxon>
        <taxon>Bruchini</taxon>
        <taxon>Acanthoscelides</taxon>
    </lineage>
</organism>
<keyword evidence="2" id="KW-1185">Reference proteome</keyword>